<sequence>MSMRRPEMRVCCIATPRNVRYDRSRLIRFHHPNRPNC</sequence>
<dbReference type="AlphaFoldDB" id="A0A0E1W7C2"/>
<organism evidence="1">
    <name type="scientific">Burkholderia pseudomallei 1710a</name>
    <dbReference type="NCBI Taxonomy" id="320371"/>
    <lineage>
        <taxon>Bacteria</taxon>
        <taxon>Pseudomonadati</taxon>
        <taxon>Pseudomonadota</taxon>
        <taxon>Betaproteobacteria</taxon>
        <taxon>Burkholderiales</taxon>
        <taxon>Burkholderiaceae</taxon>
        <taxon>Burkholderia</taxon>
        <taxon>pseudomallei group</taxon>
    </lineage>
</organism>
<dbReference type="Proteomes" id="UP000001812">
    <property type="component" value="Chromosome I"/>
</dbReference>
<proteinExistence type="predicted"/>
<reference evidence="1" key="1">
    <citation type="submission" date="2009-05" db="EMBL/GenBank/DDBJ databases">
        <authorList>
            <person name="Harkins D.M."/>
            <person name="DeShazer D."/>
            <person name="Woods D.E."/>
            <person name="Brinkac L.M."/>
            <person name="Brown K.A."/>
            <person name="Hung G.C."/>
            <person name="Tuanyok A."/>
            <person name="Zhang B."/>
            <person name="Nierman W.C."/>
        </authorList>
    </citation>
    <scope>NUCLEOTIDE SEQUENCE [LARGE SCALE GENOMIC DNA]</scope>
    <source>
        <strain evidence="1">1710a</strain>
    </source>
</reference>
<protein>
    <submittedName>
        <fullName evidence="1">Uncharacterized protein</fullName>
    </submittedName>
</protein>
<name>A0A0E1W7C2_BURPE</name>
<dbReference type="EMBL" id="CM000832">
    <property type="protein sequence ID" value="EET09083.1"/>
    <property type="molecule type" value="Genomic_DNA"/>
</dbReference>
<gene>
    <name evidence="1" type="ORF">BURPS1710A_1503</name>
</gene>
<dbReference type="HOGENOM" id="CLU_215731_0_0_4"/>
<evidence type="ECO:0000313" key="1">
    <source>
        <dbReference type="EMBL" id="EET09083.1"/>
    </source>
</evidence>
<accession>A0A0E1W7C2</accession>